<proteinExistence type="predicted"/>
<reference evidence="2" key="1">
    <citation type="submission" date="2017-09" db="EMBL/GenBank/DDBJ databases">
        <title>Depth-based differentiation of microbial function through sediment-hosted aquifers and enrichment of novel symbionts in the deep terrestrial subsurface.</title>
        <authorList>
            <person name="Probst A.J."/>
            <person name="Ladd B."/>
            <person name="Jarett J.K."/>
            <person name="Geller-Mcgrath D.E."/>
            <person name="Sieber C.M.K."/>
            <person name="Emerson J.B."/>
            <person name="Anantharaman K."/>
            <person name="Thomas B.C."/>
            <person name="Malmstrom R."/>
            <person name="Stieglmeier M."/>
            <person name="Klingl A."/>
            <person name="Woyke T."/>
            <person name="Ryan C.M."/>
            <person name="Banfield J.F."/>
        </authorList>
    </citation>
    <scope>NUCLEOTIDE SEQUENCE [LARGE SCALE GENOMIC DNA]</scope>
</reference>
<name>A0A2M8KIK8_9BACT</name>
<dbReference type="EMBL" id="PFEA01000035">
    <property type="protein sequence ID" value="PJE59752.1"/>
    <property type="molecule type" value="Genomic_DNA"/>
</dbReference>
<sequence>MLVGPATLFWSPDLVFWWRTEILHQRHQAVKEGPENSFAEHPLGKGLQGVVDGLQLTLKSFGKKNKYHDFLLLIFLILYHLSQKKSRFLIIF</sequence>
<comment type="caution">
    <text evidence="1">The sequence shown here is derived from an EMBL/GenBank/DDBJ whole genome shotgun (WGS) entry which is preliminary data.</text>
</comment>
<evidence type="ECO:0000313" key="2">
    <source>
        <dbReference type="Proteomes" id="UP000231086"/>
    </source>
</evidence>
<organism evidence="1 2">
    <name type="scientific">Candidatus Portnoybacteria bacterium CG10_big_fil_rev_8_21_14_0_10_44_7</name>
    <dbReference type="NCBI Taxonomy" id="1974816"/>
    <lineage>
        <taxon>Bacteria</taxon>
        <taxon>Candidatus Portnoyibacteriota</taxon>
    </lineage>
</organism>
<protein>
    <submittedName>
        <fullName evidence="1">Uncharacterized protein</fullName>
    </submittedName>
</protein>
<accession>A0A2M8KIK8</accession>
<dbReference type="Proteomes" id="UP000231086">
    <property type="component" value="Unassembled WGS sequence"/>
</dbReference>
<evidence type="ECO:0000313" key="1">
    <source>
        <dbReference type="EMBL" id="PJE59752.1"/>
    </source>
</evidence>
<gene>
    <name evidence="1" type="ORF">COU85_01950</name>
</gene>
<dbReference type="AlphaFoldDB" id="A0A2M8KIK8"/>